<evidence type="ECO:0000259" key="2">
    <source>
        <dbReference type="Pfam" id="PF20570"/>
    </source>
</evidence>
<feature type="compositionally biased region" description="Basic and acidic residues" evidence="1">
    <location>
        <begin position="126"/>
        <end position="137"/>
    </location>
</feature>
<dbReference type="InterPro" id="IPR046706">
    <property type="entry name" value="DUF6779"/>
</dbReference>
<feature type="compositionally biased region" description="Basic and acidic residues" evidence="1">
    <location>
        <begin position="99"/>
        <end position="116"/>
    </location>
</feature>
<evidence type="ECO:0000256" key="1">
    <source>
        <dbReference type="SAM" id="MobiDB-lite"/>
    </source>
</evidence>
<keyword evidence="4" id="KW-1185">Reference proteome</keyword>
<dbReference type="Proteomes" id="UP000641514">
    <property type="component" value="Unassembled WGS sequence"/>
</dbReference>
<accession>A0A916UMH4</accession>
<feature type="region of interest" description="Disordered" evidence="1">
    <location>
        <begin position="94"/>
        <end position="156"/>
    </location>
</feature>
<dbReference type="EMBL" id="BMJH01000004">
    <property type="protein sequence ID" value="GGC76248.1"/>
    <property type="molecule type" value="Genomic_DNA"/>
</dbReference>
<gene>
    <name evidence="3" type="ORF">GCM10011410_31860</name>
</gene>
<reference evidence="3" key="2">
    <citation type="submission" date="2020-09" db="EMBL/GenBank/DDBJ databases">
        <authorList>
            <person name="Sun Q."/>
            <person name="Zhou Y."/>
        </authorList>
    </citation>
    <scope>NUCLEOTIDE SEQUENCE</scope>
    <source>
        <strain evidence="3">CGMCC 1.15478</strain>
    </source>
</reference>
<name>A0A916UMH4_9ACTN</name>
<protein>
    <recommendedName>
        <fullName evidence="2">DUF6779 domain-containing protein</fullName>
    </recommendedName>
</protein>
<reference evidence="3" key="1">
    <citation type="journal article" date="2014" name="Int. J. Syst. Evol. Microbiol.">
        <title>Complete genome sequence of Corynebacterium casei LMG S-19264T (=DSM 44701T), isolated from a smear-ripened cheese.</title>
        <authorList>
            <consortium name="US DOE Joint Genome Institute (JGI-PGF)"/>
            <person name="Walter F."/>
            <person name="Albersmeier A."/>
            <person name="Kalinowski J."/>
            <person name="Ruckert C."/>
        </authorList>
    </citation>
    <scope>NUCLEOTIDE SEQUENCE</scope>
    <source>
        <strain evidence="3">CGMCC 1.15478</strain>
    </source>
</reference>
<evidence type="ECO:0000313" key="3">
    <source>
        <dbReference type="EMBL" id="GGC76248.1"/>
    </source>
</evidence>
<dbReference type="AlphaFoldDB" id="A0A916UMH4"/>
<proteinExistence type="predicted"/>
<sequence length="156" mass="17689">MGIVVALWAAILGALAVAKYRKEAEAERTRIRDMRVVYELQLSREIAARRRHEMTVESRIRRELESESQADTAEQVAALRHELASMRGHIEYAISNTADPRRELTAKPHGDVRELVVSDNAVTDADPGRTEQQHDQDVVDAEFETEYQPSAHAKTR</sequence>
<feature type="domain" description="DUF6779" evidence="2">
    <location>
        <begin position="1"/>
        <end position="94"/>
    </location>
</feature>
<comment type="caution">
    <text evidence="3">The sequence shown here is derived from an EMBL/GenBank/DDBJ whole genome shotgun (WGS) entry which is preliminary data.</text>
</comment>
<evidence type="ECO:0000313" key="4">
    <source>
        <dbReference type="Proteomes" id="UP000641514"/>
    </source>
</evidence>
<organism evidence="3 4">
    <name type="scientific">Hoyosella rhizosphaerae</name>
    <dbReference type="NCBI Taxonomy" id="1755582"/>
    <lineage>
        <taxon>Bacteria</taxon>
        <taxon>Bacillati</taxon>
        <taxon>Actinomycetota</taxon>
        <taxon>Actinomycetes</taxon>
        <taxon>Mycobacteriales</taxon>
        <taxon>Hoyosellaceae</taxon>
        <taxon>Hoyosella</taxon>
    </lineage>
</organism>
<dbReference type="Pfam" id="PF20570">
    <property type="entry name" value="DUF6779"/>
    <property type="match status" value="1"/>
</dbReference>